<reference evidence="1" key="1">
    <citation type="submission" date="2009-02" db="EMBL/GenBank/DDBJ databases">
        <title>The Genome Sequence of Ajellomyces capsulatus strain G186AR.</title>
        <authorList>
            <consortium name="The Broad Institute Genome Sequencing Platform"/>
            <person name="Champion M."/>
            <person name="Cuomo C."/>
            <person name="Ma L.-J."/>
            <person name="Henn M.R."/>
            <person name="Sil A."/>
            <person name="Goldman B."/>
            <person name="Young S.K."/>
            <person name="Kodira C.D."/>
            <person name="Zeng Q."/>
            <person name="Koehrsen M."/>
            <person name="Alvarado L."/>
            <person name="Berlin A."/>
            <person name="Borenstein D."/>
            <person name="Chen Z."/>
            <person name="Engels R."/>
            <person name="Freedman E."/>
            <person name="Gellesch M."/>
            <person name="Goldberg J."/>
            <person name="Griggs A."/>
            <person name="Gujja S."/>
            <person name="Heiman D."/>
            <person name="Hepburn T."/>
            <person name="Howarth C."/>
            <person name="Jen D."/>
            <person name="Larson L."/>
            <person name="Lewis B."/>
            <person name="Mehta T."/>
            <person name="Park D."/>
            <person name="Pearson M."/>
            <person name="Roberts A."/>
            <person name="Saif S."/>
            <person name="Shea T."/>
            <person name="Shenoy N."/>
            <person name="Sisk P."/>
            <person name="Stolte C."/>
            <person name="Sykes S."/>
            <person name="Walk T."/>
            <person name="White J."/>
            <person name="Yandava C."/>
            <person name="Klein B."/>
            <person name="McEwen J.G."/>
            <person name="Puccia R."/>
            <person name="Goldman G.H."/>
            <person name="Felipe M.S."/>
            <person name="Nino-Vega G."/>
            <person name="San-Blas G."/>
            <person name="Taylor J."/>
            <person name="Mendoza L."/>
            <person name="Galagan J."/>
            <person name="Nusbaum C."/>
            <person name="Birren B."/>
        </authorList>
    </citation>
    <scope>NUCLEOTIDE SEQUENCE</scope>
    <source>
        <strain evidence="1">G186AR</strain>
    </source>
</reference>
<accession>C0NXF2</accession>
<dbReference type="AlphaFoldDB" id="C0NXF2"/>
<proteinExistence type="predicted"/>
<dbReference type="HOGENOM" id="CLU_1776912_0_0_1"/>
<name>C0NXF2_AJECG</name>
<dbReference type="GeneID" id="69041160"/>
<dbReference type="EMBL" id="GG663375">
    <property type="protein sequence ID" value="EEH04018.1"/>
    <property type="molecule type" value="Genomic_DNA"/>
</dbReference>
<sequence length="146" mass="16266">MEARHDGLSNGRGLFLSRSLPTPPIRLRPEVFPVPQVSLVPLWRHRASDPPRTVKNRNRPFWLFGGIDLRRGILMILITRAALDAAKSFRASELQSASCETAARGIELLDILLFSSSTISVYLSIFGSTIRSFDLSSFLVFTPPLT</sequence>
<dbReference type="InParanoid" id="C0NXF2"/>
<keyword evidence="2" id="KW-1185">Reference proteome</keyword>
<evidence type="ECO:0000313" key="1">
    <source>
        <dbReference type="EMBL" id="EEH04018.1"/>
    </source>
</evidence>
<dbReference type="RefSeq" id="XP_045284499.1">
    <property type="nucleotide sequence ID" value="XM_045435193.1"/>
</dbReference>
<protein>
    <submittedName>
        <fullName evidence="1">Uncharacterized protein</fullName>
    </submittedName>
</protein>
<dbReference type="Proteomes" id="UP000001631">
    <property type="component" value="Unassembled WGS sequence"/>
</dbReference>
<organism evidence="1 2">
    <name type="scientific">Ajellomyces capsulatus (strain G186AR / H82 / ATCC MYA-2454 / RMSCC 2432)</name>
    <name type="common">Darling's disease fungus</name>
    <name type="synonym">Histoplasma capsulatum</name>
    <dbReference type="NCBI Taxonomy" id="447093"/>
    <lineage>
        <taxon>Eukaryota</taxon>
        <taxon>Fungi</taxon>
        <taxon>Dikarya</taxon>
        <taxon>Ascomycota</taxon>
        <taxon>Pezizomycotina</taxon>
        <taxon>Eurotiomycetes</taxon>
        <taxon>Eurotiomycetidae</taxon>
        <taxon>Onygenales</taxon>
        <taxon>Ajellomycetaceae</taxon>
        <taxon>Histoplasma</taxon>
    </lineage>
</organism>
<evidence type="ECO:0000313" key="2">
    <source>
        <dbReference type="Proteomes" id="UP000001631"/>
    </source>
</evidence>
<gene>
    <name evidence="1" type="ORF">HCBG_08144</name>
</gene>